<keyword evidence="2" id="KW-0004">4Fe-4S</keyword>
<name>G8QW11_SPHPG</name>
<keyword evidence="2" id="KW-0411">Iron-sulfur</keyword>
<dbReference type="GO" id="GO:0051539">
    <property type="term" value="F:4 iron, 4 sulfur cluster binding"/>
    <property type="evidence" value="ECO:0007669"/>
    <property type="project" value="UniProtKB-UniRule"/>
</dbReference>
<dbReference type="InterPro" id="IPR006638">
    <property type="entry name" value="Elp3/MiaA/NifB-like_rSAM"/>
</dbReference>
<comment type="function">
    <text evidence="2">Probably acts as a heme chaperone, transferring heme to an unknown acceptor. Binds one molecule of heme per monomer, possibly covalently. Binds 1 [4Fe-4S] cluster. The cluster is coordinated with 3 cysteines and an exchangeable S-adenosyl-L-methionine.</text>
</comment>
<dbReference type="InterPro" id="IPR004559">
    <property type="entry name" value="HemW-like"/>
</dbReference>
<accession>G8QW11</accession>
<dbReference type="Pfam" id="PF06969">
    <property type="entry name" value="HemN_C"/>
    <property type="match status" value="1"/>
</dbReference>
<dbReference type="GO" id="GO:0005737">
    <property type="term" value="C:cytoplasm"/>
    <property type="evidence" value="ECO:0007669"/>
    <property type="project" value="UniProtKB-SubCell"/>
</dbReference>
<dbReference type="CDD" id="cd01335">
    <property type="entry name" value="Radical_SAM"/>
    <property type="match status" value="1"/>
</dbReference>
<sequence>MSELLLVDNLSLYVHIPFCNSCCSYCAFYSEPRGAWQQYKEAYVDRLEREILFYADKLHKPFETIFFGGGNPGCLSFEQLERLLKASQLFGKSKECTIEMNPESFSPAFFPLFAQKLVSRLSMGIQSMDDTSLKNLGRNASRSDNLQGIAYAKQVHALYGTDLSFDLMTCIPGQTVEQALADIDDLVFLADPTHISLYCLTIEEGTELARKVDSNMVSLLTEDNQEKMLSACYLHLKKLGYRHYEISNFAKQGKRCLHNLRYWNLSSYLGLGSSAASTLVEEDQVKSLTQEQDLATFSSGEIFSGYAVEILTKVEYLEEYLLMALRTDEGIDKVQFSARFGYDFDKLFGKTVKTFEPFWYFDSPQSFFLSEQGMMFLDDIVLRLAMAVF</sequence>
<dbReference type="EMBL" id="CP003155">
    <property type="protein sequence ID" value="AEV28254.1"/>
    <property type="molecule type" value="Genomic_DNA"/>
</dbReference>
<gene>
    <name evidence="4" type="ordered locus">SpiGrapes_0396</name>
</gene>
<evidence type="ECO:0000256" key="2">
    <source>
        <dbReference type="RuleBase" id="RU364116"/>
    </source>
</evidence>
<evidence type="ECO:0000256" key="1">
    <source>
        <dbReference type="ARBA" id="ARBA00006100"/>
    </source>
</evidence>
<dbReference type="PANTHER" id="PTHR13932">
    <property type="entry name" value="COPROPORPHYRINIGEN III OXIDASE"/>
    <property type="match status" value="1"/>
</dbReference>
<dbReference type="InterPro" id="IPR058240">
    <property type="entry name" value="rSAM_sf"/>
</dbReference>
<dbReference type="GO" id="GO:0046872">
    <property type="term" value="F:metal ion binding"/>
    <property type="evidence" value="ECO:0007669"/>
    <property type="project" value="UniProtKB-UniRule"/>
</dbReference>
<dbReference type="NCBIfam" id="TIGR00539">
    <property type="entry name" value="hemN_rel"/>
    <property type="match status" value="1"/>
</dbReference>
<keyword evidence="5" id="KW-1185">Reference proteome</keyword>
<dbReference type="Proteomes" id="UP000005632">
    <property type="component" value="Chromosome"/>
</dbReference>
<keyword evidence="2" id="KW-0479">Metal-binding</keyword>
<organism evidence="4 5">
    <name type="scientific">Sphaerochaeta pleomorpha (strain ATCC BAA-1885 / DSM 22778 / Grapes)</name>
    <dbReference type="NCBI Taxonomy" id="158190"/>
    <lineage>
        <taxon>Bacteria</taxon>
        <taxon>Pseudomonadati</taxon>
        <taxon>Spirochaetota</taxon>
        <taxon>Spirochaetia</taxon>
        <taxon>Spirochaetales</taxon>
        <taxon>Sphaerochaetaceae</taxon>
        <taxon>Sphaerochaeta</taxon>
    </lineage>
</organism>
<evidence type="ECO:0000313" key="4">
    <source>
        <dbReference type="EMBL" id="AEV28254.1"/>
    </source>
</evidence>
<dbReference type="RefSeq" id="WP_014269103.1">
    <property type="nucleotide sequence ID" value="NC_016633.1"/>
</dbReference>
<evidence type="ECO:0000313" key="5">
    <source>
        <dbReference type="Proteomes" id="UP000005632"/>
    </source>
</evidence>
<dbReference type="InterPro" id="IPR010723">
    <property type="entry name" value="HemN_C"/>
</dbReference>
<keyword evidence="2" id="KW-0143">Chaperone</keyword>
<evidence type="ECO:0000259" key="3">
    <source>
        <dbReference type="PROSITE" id="PS51918"/>
    </source>
</evidence>
<keyword evidence="2" id="KW-0963">Cytoplasm</keyword>
<reference evidence="4 5" key="1">
    <citation type="submission" date="2011-11" db="EMBL/GenBank/DDBJ databases">
        <title>Complete sequence of Spirochaeta sp. grapes.</title>
        <authorList>
            <consortium name="US DOE Joint Genome Institute"/>
            <person name="Lucas S."/>
            <person name="Han J."/>
            <person name="Lapidus A."/>
            <person name="Cheng J.-F."/>
            <person name="Goodwin L."/>
            <person name="Pitluck S."/>
            <person name="Peters L."/>
            <person name="Ovchinnikova G."/>
            <person name="Munk A.C."/>
            <person name="Detter J.C."/>
            <person name="Han C."/>
            <person name="Tapia R."/>
            <person name="Land M."/>
            <person name="Hauser L."/>
            <person name="Kyrpides N."/>
            <person name="Ivanova N."/>
            <person name="Pagani I."/>
            <person name="Ritalahtilisa K."/>
            <person name="Loeffler F."/>
            <person name="Woyke T."/>
        </authorList>
    </citation>
    <scope>NUCLEOTIDE SEQUENCE [LARGE SCALE GENOMIC DNA]</scope>
    <source>
        <strain evidence="5">ATCC BAA-1885 / DSM 22778 / Grapes</strain>
    </source>
</reference>
<dbReference type="SFLD" id="SFLDG01065">
    <property type="entry name" value="anaerobic_coproporphyrinogen-I"/>
    <property type="match status" value="1"/>
</dbReference>
<dbReference type="SMART" id="SM00729">
    <property type="entry name" value="Elp3"/>
    <property type="match status" value="1"/>
</dbReference>
<dbReference type="HOGENOM" id="CLU_027579_1_1_12"/>
<feature type="domain" description="Radical SAM core" evidence="3">
    <location>
        <begin position="4"/>
        <end position="237"/>
    </location>
</feature>
<dbReference type="Gene3D" id="3.80.30.20">
    <property type="entry name" value="tm_1862 like domain"/>
    <property type="match status" value="1"/>
</dbReference>
<dbReference type="KEGG" id="sgp:SpiGrapes_0396"/>
<dbReference type="STRING" id="158190.SpiGrapes_0396"/>
<proteinExistence type="inferred from homology"/>
<dbReference type="GO" id="GO:0004109">
    <property type="term" value="F:coproporphyrinogen oxidase activity"/>
    <property type="evidence" value="ECO:0007669"/>
    <property type="project" value="InterPro"/>
</dbReference>
<dbReference type="InterPro" id="IPR023404">
    <property type="entry name" value="rSAM_horseshoe"/>
</dbReference>
<comment type="similarity">
    <text evidence="1">Belongs to the anaerobic coproporphyrinogen-III oxidase family. HemW subfamily.</text>
</comment>
<keyword evidence="2" id="KW-0349">Heme</keyword>
<keyword evidence="2" id="KW-0408">Iron</keyword>
<dbReference type="SFLD" id="SFLDG01082">
    <property type="entry name" value="B12-binding_domain_containing"/>
    <property type="match status" value="1"/>
</dbReference>
<dbReference type="InterPro" id="IPR007197">
    <property type="entry name" value="rSAM"/>
</dbReference>
<dbReference type="OrthoDB" id="9808022at2"/>
<dbReference type="PANTHER" id="PTHR13932:SF5">
    <property type="entry name" value="RADICAL S-ADENOSYL METHIONINE DOMAIN-CONTAINING PROTEIN 1, MITOCHONDRIAL"/>
    <property type="match status" value="1"/>
</dbReference>
<dbReference type="SFLD" id="SFLDF00562">
    <property type="entry name" value="HemN-like__clustered_with_heat"/>
    <property type="match status" value="1"/>
</dbReference>
<dbReference type="SUPFAM" id="SSF102114">
    <property type="entry name" value="Radical SAM enzymes"/>
    <property type="match status" value="1"/>
</dbReference>
<protein>
    <recommendedName>
        <fullName evidence="2">Heme chaperone HemW</fullName>
    </recommendedName>
</protein>
<dbReference type="GO" id="GO:0006779">
    <property type="term" value="P:porphyrin-containing compound biosynthetic process"/>
    <property type="evidence" value="ECO:0007669"/>
    <property type="project" value="InterPro"/>
</dbReference>
<dbReference type="SFLD" id="SFLDS00029">
    <property type="entry name" value="Radical_SAM"/>
    <property type="match status" value="1"/>
</dbReference>
<dbReference type="InterPro" id="IPR034505">
    <property type="entry name" value="Coproporphyrinogen-III_oxidase"/>
</dbReference>
<comment type="subcellular location">
    <subcellularLocation>
        <location evidence="2">Cytoplasm</location>
    </subcellularLocation>
</comment>
<dbReference type="eggNOG" id="COG0635">
    <property type="taxonomic scope" value="Bacteria"/>
</dbReference>
<keyword evidence="2" id="KW-0949">S-adenosyl-L-methionine</keyword>
<dbReference type="AlphaFoldDB" id="G8QW11"/>
<dbReference type="PROSITE" id="PS51918">
    <property type="entry name" value="RADICAL_SAM"/>
    <property type="match status" value="1"/>
</dbReference>
<dbReference type="Pfam" id="PF04055">
    <property type="entry name" value="Radical_SAM"/>
    <property type="match status" value="1"/>
</dbReference>